<dbReference type="InterPro" id="IPR056884">
    <property type="entry name" value="NPHP3-like_N"/>
</dbReference>
<feature type="compositionally biased region" description="Basic residues" evidence="2">
    <location>
        <begin position="1"/>
        <end position="11"/>
    </location>
</feature>
<dbReference type="InterPro" id="IPR002110">
    <property type="entry name" value="Ankyrin_rpt"/>
</dbReference>
<dbReference type="Proteomes" id="UP000241690">
    <property type="component" value="Unassembled WGS sequence"/>
</dbReference>
<dbReference type="SUPFAM" id="SSF52540">
    <property type="entry name" value="P-loop containing nucleoside triphosphate hydrolases"/>
    <property type="match status" value="1"/>
</dbReference>
<dbReference type="SUPFAM" id="SSF48403">
    <property type="entry name" value="Ankyrin repeat"/>
    <property type="match status" value="1"/>
</dbReference>
<evidence type="ECO:0000256" key="2">
    <source>
        <dbReference type="SAM" id="MobiDB-lite"/>
    </source>
</evidence>
<evidence type="ECO:0000313" key="4">
    <source>
        <dbReference type="EMBL" id="PTB51952.1"/>
    </source>
</evidence>
<evidence type="ECO:0000256" key="1">
    <source>
        <dbReference type="ARBA" id="ARBA00022737"/>
    </source>
</evidence>
<keyword evidence="5" id="KW-1185">Reference proteome</keyword>
<dbReference type="Gene3D" id="1.25.40.20">
    <property type="entry name" value="Ankyrin repeat-containing domain"/>
    <property type="match status" value="1"/>
</dbReference>
<dbReference type="AlphaFoldDB" id="A0A2T4A4F5"/>
<reference evidence="4 5" key="1">
    <citation type="submission" date="2016-07" db="EMBL/GenBank/DDBJ databases">
        <title>Multiple horizontal gene transfer events from other fungi enriched the ability of initially mycotrophic Trichoderma (Ascomycota) to feed on dead plant biomass.</title>
        <authorList>
            <consortium name="DOE Joint Genome Institute"/>
            <person name="Aerts A."/>
            <person name="Atanasova L."/>
            <person name="Chenthamara K."/>
            <person name="Zhang J."/>
            <person name="Grujic M."/>
            <person name="Henrissat B."/>
            <person name="Kuo A."/>
            <person name="Salamov A."/>
            <person name="Lipzen A."/>
            <person name="Labutti K."/>
            <person name="Barry K."/>
            <person name="Miao Y."/>
            <person name="Rahimi M.J."/>
            <person name="Shen Q."/>
            <person name="Grigoriev I.V."/>
            <person name="Kubicek C.P."/>
            <person name="Druzhinina I.S."/>
        </authorList>
    </citation>
    <scope>NUCLEOTIDE SEQUENCE [LARGE SCALE GENOMIC DNA]</scope>
    <source>
        <strain evidence="4 5">CBS 226.95</strain>
    </source>
</reference>
<feature type="compositionally biased region" description="Polar residues" evidence="2">
    <location>
        <begin position="28"/>
        <end position="41"/>
    </location>
</feature>
<evidence type="ECO:0000259" key="3">
    <source>
        <dbReference type="Pfam" id="PF24883"/>
    </source>
</evidence>
<dbReference type="PANTHER" id="PTHR10039:SF16">
    <property type="entry name" value="GPI INOSITOL-DEACYLASE"/>
    <property type="match status" value="1"/>
</dbReference>
<dbReference type="EMBL" id="KZ679685">
    <property type="protein sequence ID" value="PTB51952.1"/>
    <property type="molecule type" value="Genomic_DNA"/>
</dbReference>
<feature type="compositionally biased region" description="Low complexity" evidence="2">
    <location>
        <begin position="52"/>
        <end position="62"/>
    </location>
</feature>
<name>A0A2T4A4F5_TRIHA</name>
<feature type="domain" description="Nephrocystin 3-like N-terminal" evidence="3">
    <location>
        <begin position="390"/>
        <end position="560"/>
    </location>
</feature>
<dbReference type="InterPro" id="IPR027417">
    <property type="entry name" value="P-loop_NTPase"/>
</dbReference>
<gene>
    <name evidence="4" type="ORF">M431DRAFT_122260</name>
</gene>
<dbReference type="InterPro" id="IPR036770">
    <property type="entry name" value="Ankyrin_rpt-contain_sf"/>
</dbReference>
<keyword evidence="1" id="KW-0677">Repeat</keyword>
<proteinExistence type="predicted"/>
<dbReference type="SMART" id="SM00248">
    <property type="entry name" value="ANK"/>
    <property type="match status" value="6"/>
</dbReference>
<evidence type="ECO:0000313" key="5">
    <source>
        <dbReference type="Proteomes" id="UP000241690"/>
    </source>
</evidence>
<protein>
    <recommendedName>
        <fullName evidence="3">Nephrocystin 3-like N-terminal domain-containing protein</fullName>
    </recommendedName>
</protein>
<accession>A0A2T4A4F5</accession>
<dbReference type="RefSeq" id="XP_024771629.1">
    <property type="nucleotide sequence ID" value="XM_024912156.1"/>
</dbReference>
<dbReference type="PANTHER" id="PTHR10039">
    <property type="entry name" value="AMELOGENIN"/>
    <property type="match status" value="1"/>
</dbReference>
<sequence length="1215" mass="136981">MTKTSIRKKFKEWKNSLKASGRTPDKSPLSSPNQSHASLRSSLDKPNPQQPPDLLSSSPNSSHLKAPHPLIKISPSAAAIASRTTTAPPAAEVSVPQITIEQATPSNLWNEAFRQANGETQQWIQNNGLDSLEKAKSEDLINLIKNKSQLLSEEKGAPSKIEIGSQKLVFREYISDIVTFLTTVGDIAINLAPPQAGVPWAAAKALLRIPIKQIEQMAALAGTVRLFIRIVQRGQVYEHLYNATTADEEAVSNLRDALRDLYVTAIELLARTDVLIKGGLVKQTLNAILRPEQTSDLVSDLLMKEQKVSLEAQVCEASRSAKTGLKTDDRIKALLTNLDKLSTPISRIDKGVDNLLEEVEKDRLERLMDFISSEKFGRGHVTIKESRIEGTGDWLINHEGLRDWEAISSSSTLLCLKGTVGTGKTYLTSRVIDHIKQTLETSAHDEGFAFFYCNRSGPSMLDPLVVLRSFVRQLSYKAYRYNHIQTSVIQKCQLAKQEGRDLSFGDCKELILGSLNLYPKTTLILDALDESEISTYNLAEILVDLMERATKPVKVFISSRPGREYLKAFEDKCIITINSNNQKDDIEKFLRKTLYSQPFFNRRKAEIQEIIKETFRSRNGGMFRWVYLQVKSLLKCISDDAVKAWARTIPRDLMAAYDQLWENIRAQHNEDDVALAERAVKWVLCAFEPPTSNILLEAVRYSLEKGVLVQKEERSEEEVLSLCQDLLTIDTARRIWRLPHASVAEYFQSRNMALGTCDVFASITSLNFLMRPELQPARYERKDNKFHTFEGYISHTWFLHVQRYDRWLGSMDNPDPDQTLVTTLKRFFESVEGSGCHYREWLNKIGGSHKHPILRPESMALFVMCRFGFYYVLRDWWEEDKINEEMALKDSGPLDNSLTLAAQGGSLPICKYLVGVIGRDNALAKRYYWAIQNAINGRNKGIVSFLVEEANLDVNLCYRRTTVVQYTAMFPQHAEMLQWFVDQGWVDVNREGGKWFGNALIAAAAYYSVKSAEILLKAGADVNAAVECGYYGSALVAAASSIVRWDYVKKMQLLLSHGADPNQLLRGGKYGSALEAVILSRFWLQAEDRYRLAEDMPVMKLLLKAGADPAIITDRGDHGSALAAAACCGFKDFLKMMVDAIGRERAIECLGQSRCPKKLYLRTTDSKRWLQAKSDIITYLTNQVGVEKETLYRIGLQDVELKQSDSGPGFVIRYY</sequence>
<dbReference type="Pfam" id="PF24883">
    <property type="entry name" value="NPHP3_N"/>
    <property type="match status" value="1"/>
</dbReference>
<organism evidence="4 5">
    <name type="scientific">Trichoderma harzianum CBS 226.95</name>
    <dbReference type="NCBI Taxonomy" id="983964"/>
    <lineage>
        <taxon>Eukaryota</taxon>
        <taxon>Fungi</taxon>
        <taxon>Dikarya</taxon>
        <taxon>Ascomycota</taxon>
        <taxon>Pezizomycotina</taxon>
        <taxon>Sordariomycetes</taxon>
        <taxon>Hypocreomycetidae</taxon>
        <taxon>Hypocreales</taxon>
        <taxon>Hypocreaceae</taxon>
        <taxon>Trichoderma</taxon>
    </lineage>
</organism>
<dbReference type="GeneID" id="36620715"/>
<feature type="region of interest" description="Disordered" evidence="2">
    <location>
        <begin position="1"/>
        <end position="68"/>
    </location>
</feature>
<dbReference type="Gene3D" id="3.40.50.300">
    <property type="entry name" value="P-loop containing nucleotide triphosphate hydrolases"/>
    <property type="match status" value="1"/>
</dbReference>
<dbReference type="STRING" id="983964.A0A2T4A4F5"/>